<feature type="compositionally biased region" description="Basic and acidic residues" evidence="1">
    <location>
        <begin position="1"/>
        <end position="10"/>
    </location>
</feature>
<feature type="compositionally biased region" description="Basic and acidic residues" evidence="1">
    <location>
        <begin position="25"/>
        <end position="34"/>
    </location>
</feature>
<dbReference type="Proteomes" id="UP000326396">
    <property type="component" value="Linkage Group LG14"/>
</dbReference>
<reference evidence="2 3" key="1">
    <citation type="submission" date="2019-05" db="EMBL/GenBank/DDBJ databases">
        <title>Mikania micrantha, genome provides insights into the molecular mechanism of rapid growth.</title>
        <authorList>
            <person name="Liu B."/>
        </authorList>
    </citation>
    <scope>NUCLEOTIDE SEQUENCE [LARGE SCALE GENOMIC DNA]</scope>
    <source>
        <strain evidence="2">NLD-2019</strain>
        <tissue evidence="2">Leaf</tissue>
    </source>
</reference>
<sequence>MEQRNIRTDAQHLAQQDQSSSNAELNKEKPKREIKIPAQRLSQLQTLLVPMIFHLPSPSTYSLTLAPTKPTSTPALLRTPSTSPINLPFTRLSAEALQQRRKDGLCFKCPENFFPCHKCSPPQFLLIFDNHDQDDMLSDQSSTPQTNVCKKLTTVK</sequence>
<gene>
    <name evidence="2" type="ORF">E3N88_12639</name>
</gene>
<evidence type="ECO:0000313" key="3">
    <source>
        <dbReference type="Proteomes" id="UP000326396"/>
    </source>
</evidence>
<proteinExistence type="predicted"/>
<keyword evidence="3" id="KW-1185">Reference proteome</keyword>
<feature type="region of interest" description="Disordered" evidence="1">
    <location>
        <begin position="1"/>
        <end position="34"/>
    </location>
</feature>
<name>A0A5N6P6A3_9ASTR</name>
<dbReference type="AlphaFoldDB" id="A0A5N6P6A3"/>
<comment type="caution">
    <text evidence="2">The sequence shown here is derived from an EMBL/GenBank/DDBJ whole genome shotgun (WGS) entry which is preliminary data.</text>
</comment>
<feature type="compositionally biased region" description="Polar residues" evidence="1">
    <location>
        <begin position="13"/>
        <end position="24"/>
    </location>
</feature>
<accession>A0A5N6P6A3</accession>
<protein>
    <submittedName>
        <fullName evidence="2">Uncharacterized protein</fullName>
    </submittedName>
</protein>
<dbReference type="EMBL" id="SZYD01000006">
    <property type="protein sequence ID" value="KAD5961166.1"/>
    <property type="molecule type" value="Genomic_DNA"/>
</dbReference>
<evidence type="ECO:0000256" key="1">
    <source>
        <dbReference type="SAM" id="MobiDB-lite"/>
    </source>
</evidence>
<evidence type="ECO:0000313" key="2">
    <source>
        <dbReference type="EMBL" id="KAD5961166.1"/>
    </source>
</evidence>
<dbReference type="OrthoDB" id="2013610at2759"/>
<organism evidence="2 3">
    <name type="scientific">Mikania micrantha</name>
    <name type="common">bitter vine</name>
    <dbReference type="NCBI Taxonomy" id="192012"/>
    <lineage>
        <taxon>Eukaryota</taxon>
        <taxon>Viridiplantae</taxon>
        <taxon>Streptophyta</taxon>
        <taxon>Embryophyta</taxon>
        <taxon>Tracheophyta</taxon>
        <taxon>Spermatophyta</taxon>
        <taxon>Magnoliopsida</taxon>
        <taxon>eudicotyledons</taxon>
        <taxon>Gunneridae</taxon>
        <taxon>Pentapetalae</taxon>
        <taxon>asterids</taxon>
        <taxon>campanulids</taxon>
        <taxon>Asterales</taxon>
        <taxon>Asteraceae</taxon>
        <taxon>Asteroideae</taxon>
        <taxon>Heliantheae alliance</taxon>
        <taxon>Eupatorieae</taxon>
        <taxon>Mikania</taxon>
    </lineage>
</organism>